<gene>
    <name evidence="9" type="primary">zen</name>
</gene>
<organism evidence="9">
    <name type="scientific">Clogmia albipunctata</name>
    <name type="common">Mothmidge</name>
    <dbReference type="NCBI Taxonomy" id="85120"/>
    <lineage>
        <taxon>Eukaryota</taxon>
        <taxon>Metazoa</taxon>
        <taxon>Ecdysozoa</taxon>
        <taxon>Arthropoda</taxon>
        <taxon>Hexapoda</taxon>
        <taxon>Insecta</taxon>
        <taxon>Pterygota</taxon>
        <taxon>Neoptera</taxon>
        <taxon>Endopterygota</taxon>
        <taxon>Diptera</taxon>
        <taxon>Nematocera</taxon>
        <taxon>Psychodoidea</taxon>
        <taxon>Psychodidae</taxon>
        <taxon>Clogmia</taxon>
    </lineage>
</organism>
<protein>
    <submittedName>
        <fullName evidence="9">Zerknuellt protein</fullName>
    </submittedName>
</protein>
<dbReference type="PROSITE" id="PS00027">
    <property type="entry name" value="HOMEOBOX_1"/>
    <property type="match status" value="1"/>
</dbReference>
<dbReference type="PROSITE" id="PS50071">
    <property type="entry name" value="HOMEOBOX_2"/>
    <property type="match status" value="1"/>
</dbReference>
<evidence type="ECO:0000256" key="3">
    <source>
        <dbReference type="ARBA" id="ARBA00023155"/>
    </source>
</evidence>
<evidence type="ECO:0000256" key="7">
    <source>
        <dbReference type="SAM" id="MobiDB-lite"/>
    </source>
</evidence>
<evidence type="ECO:0000256" key="5">
    <source>
        <dbReference type="PROSITE-ProRule" id="PRU00108"/>
    </source>
</evidence>
<evidence type="ECO:0000256" key="1">
    <source>
        <dbReference type="ARBA" id="ARBA00004123"/>
    </source>
</evidence>
<accession>Q8WQH5</accession>
<dbReference type="Pfam" id="PF00046">
    <property type="entry name" value="Homeodomain"/>
    <property type="match status" value="1"/>
</dbReference>
<feature type="compositionally biased region" description="Pro residues" evidence="7">
    <location>
        <begin position="86"/>
        <end position="96"/>
    </location>
</feature>
<evidence type="ECO:0000256" key="4">
    <source>
        <dbReference type="ARBA" id="ARBA00023242"/>
    </source>
</evidence>
<evidence type="ECO:0000256" key="6">
    <source>
        <dbReference type="RuleBase" id="RU000682"/>
    </source>
</evidence>
<dbReference type="InterPro" id="IPR009057">
    <property type="entry name" value="Homeodomain-like_sf"/>
</dbReference>
<dbReference type="PANTHER" id="PTHR45664:SF12">
    <property type="entry name" value="PANCREAS_DUODENUM HOMEOBOX PROTEIN 1"/>
    <property type="match status" value="1"/>
</dbReference>
<dbReference type="GO" id="GO:0000981">
    <property type="term" value="F:DNA-binding transcription factor activity, RNA polymerase II-specific"/>
    <property type="evidence" value="ECO:0007669"/>
    <property type="project" value="InterPro"/>
</dbReference>
<keyword evidence="2 5" id="KW-0238">DNA-binding</keyword>
<dbReference type="InterPro" id="IPR017970">
    <property type="entry name" value="Homeobox_CS"/>
</dbReference>
<dbReference type="InterPro" id="IPR001356">
    <property type="entry name" value="HD"/>
</dbReference>
<dbReference type="Gene3D" id="1.10.10.60">
    <property type="entry name" value="Homeodomain-like"/>
    <property type="match status" value="1"/>
</dbReference>
<evidence type="ECO:0000313" key="9">
    <source>
        <dbReference type="EMBL" id="CAD11911.1"/>
    </source>
</evidence>
<feature type="region of interest" description="Disordered" evidence="7">
    <location>
        <begin position="81"/>
        <end position="105"/>
    </location>
</feature>
<proteinExistence type="evidence at transcript level"/>
<reference evidence="9" key="1">
    <citation type="journal article" date="2002" name="Proc. Natl. Acad. Sci. U.S.A.">
        <title>A single Hox3 gene with composite bicoid and zerknullt expression characteristics in non-Cyclorrhaphan flies.</title>
        <authorList>
            <person name="Stauber M."/>
            <person name="Prell A."/>
            <person name="Schmidt-Ott U."/>
        </authorList>
    </citation>
    <scope>NUCLEOTIDE SEQUENCE</scope>
</reference>
<evidence type="ECO:0000256" key="2">
    <source>
        <dbReference type="ARBA" id="ARBA00023125"/>
    </source>
</evidence>
<keyword evidence="4 5" id="KW-0539">Nucleus</keyword>
<feature type="domain" description="Homeobox" evidence="8">
    <location>
        <begin position="98"/>
        <end position="158"/>
    </location>
</feature>
<sequence>MFESMDSIRKGFTHEEGLAVLKEEISDHNSSVTNSTNPSPIPEYNSVLPSYQESSAMLLPTSPENTMYSYPMAMNPQIMEPQPVRQMPPQPKPVESPPQKKRSRTAYTSYQLVALERAFLKNNYISRPARTFMAKELGLIEKQIKIWFQNRRMKENKSNNIKPKQVISIKDRKTSANQMSREKQQQNMDKEFDHCIVTRLLSQRQQHFNQYASTNSSYNSVPRIPTNPLISDPPQYQMTGLPPMDMKTDNAKRISSPAQSYSDYSDYTNQFFNSNYYESSGTQSMTPFDNNYYFYDHTNYTSEYNATPLQFPQQSHTVSWTAPPANNPIPNIMEVPKMISL</sequence>
<dbReference type="CDD" id="cd00086">
    <property type="entry name" value="homeodomain"/>
    <property type="match status" value="1"/>
</dbReference>
<dbReference type="GO" id="GO:0005634">
    <property type="term" value="C:nucleus"/>
    <property type="evidence" value="ECO:0007669"/>
    <property type="project" value="UniProtKB-SubCell"/>
</dbReference>
<comment type="subcellular location">
    <subcellularLocation>
        <location evidence="1 5 6">Nucleus</location>
    </subcellularLocation>
</comment>
<dbReference type="GO" id="GO:0000978">
    <property type="term" value="F:RNA polymerase II cis-regulatory region sequence-specific DNA binding"/>
    <property type="evidence" value="ECO:0007669"/>
    <property type="project" value="TreeGrafter"/>
</dbReference>
<dbReference type="AlphaFoldDB" id="Q8WQH5"/>
<dbReference type="PANTHER" id="PTHR45664">
    <property type="entry name" value="PROTEIN ZERKNUELLT 1-RELATED"/>
    <property type="match status" value="1"/>
</dbReference>
<dbReference type="SUPFAM" id="SSF46689">
    <property type="entry name" value="Homeodomain-like"/>
    <property type="match status" value="1"/>
</dbReference>
<evidence type="ECO:0000259" key="8">
    <source>
        <dbReference type="PROSITE" id="PS50071"/>
    </source>
</evidence>
<keyword evidence="3 5" id="KW-0371">Homeobox</keyword>
<dbReference type="SMART" id="SM00389">
    <property type="entry name" value="HOX"/>
    <property type="match status" value="1"/>
</dbReference>
<feature type="DNA-binding region" description="Homeobox" evidence="5">
    <location>
        <begin position="100"/>
        <end position="159"/>
    </location>
</feature>
<name>Q8WQH5_CLOAL</name>
<dbReference type="GO" id="GO:0045944">
    <property type="term" value="P:positive regulation of transcription by RNA polymerase II"/>
    <property type="evidence" value="ECO:0007669"/>
    <property type="project" value="UniProtKB-ARBA"/>
</dbReference>
<dbReference type="EMBL" id="AJ419659">
    <property type="protein sequence ID" value="CAD11911.1"/>
    <property type="molecule type" value="mRNA"/>
</dbReference>